<feature type="compositionally biased region" description="Low complexity" evidence="1">
    <location>
        <begin position="148"/>
        <end position="160"/>
    </location>
</feature>
<dbReference type="InterPro" id="IPR013083">
    <property type="entry name" value="Znf_RING/FYVE/PHD"/>
</dbReference>
<evidence type="ECO:0000313" key="2">
    <source>
        <dbReference type="EMBL" id="KAK9730484.1"/>
    </source>
</evidence>
<evidence type="ECO:0000256" key="1">
    <source>
        <dbReference type="SAM" id="MobiDB-lite"/>
    </source>
</evidence>
<dbReference type="SUPFAM" id="SSF57903">
    <property type="entry name" value="FYVE/PHD zinc finger"/>
    <property type="match status" value="1"/>
</dbReference>
<reference evidence="2 3" key="1">
    <citation type="journal article" date="2024" name="BMC Genomics">
        <title>De novo assembly and annotation of Popillia japonica's genome with initial clues to its potential as an invasive pest.</title>
        <authorList>
            <person name="Cucini C."/>
            <person name="Boschi S."/>
            <person name="Funari R."/>
            <person name="Cardaioli E."/>
            <person name="Iannotti N."/>
            <person name="Marturano G."/>
            <person name="Paoli F."/>
            <person name="Bruttini M."/>
            <person name="Carapelli A."/>
            <person name="Frati F."/>
            <person name="Nardi F."/>
        </authorList>
    </citation>
    <scope>NUCLEOTIDE SEQUENCE [LARGE SCALE GENOMIC DNA]</scope>
    <source>
        <strain evidence="2">DMR45628</strain>
    </source>
</reference>
<organism evidence="2 3">
    <name type="scientific">Popillia japonica</name>
    <name type="common">Japanese beetle</name>
    <dbReference type="NCBI Taxonomy" id="7064"/>
    <lineage>
        <taxon>Eukaryota</taxon>
        <taxon>Metazoa</taxon>
        <taxon>Ecdysozoa</taxon>
        <taxon>Arthropoda</taxon>
        <taxon>Hexapoda</taxon>
        <taxon>Insecta</taxon>
        <taxon>Pterygota</taxon>
        <taxon>Neoptera</taxon>
        <taxon>Endopterygota</taxon>
        <taxon>Coleoptera</taxon>
        <taxon>Polyphaga</taxon>
        <taxon>Scarabaeiformia</taxon>
        <taxon>Scarabaeidae</taxon>
        <taxon>Rutelinae</taxon>
        <taxon>Popillia</taxon>
    </lineage>
</organism>
<keyword evidence="3" id="KW-1185">Reference proteome</keyword>
<feature type="compositionally biased region" description="Basic and acidic residues" evidence="1">
    <location>
        <begin position="180"/>
        <end position="195"/>
    </location>
</feature>
<name>A0AAW1L6T6_POPJA</name>
<dbReference type="EMBL" id="JASPKY010000146">
    <property type="protein sequence ID" value="KAK9730484.1"/>
    <property type="molecule type" value="Genomic_DNA"/>
</dbReference>
<feature type="region of interest" description="Disordered" evidence="1">
    <location>
        <begin position="130"/>
        <end position="213"/>
    </location>
</feature>
<gene>
    <name evidence="2" type="ORF">QE152_g15163</name>
</gene>
<protein>
    <submittedName>
        <fullName evidence="2">Uncharacterized protein</fullName>
    </submittedName>
</protein>
<dbReference type="AlphaFoldDB" id="A0AAW1L6T6"/>
<sequence>MYSARWLTVYNANVLSVIYYKILNLKRLLNVTESVNSKLEKVIKCNGKCNNFIHYSCTSFKPTELKFFEVNIRNIKWHCDECCVCGKETKSDKSDQLKLEDMNRKLDAIMNVISEQNIKIEKHTNILSNLQSEEQPKRSIKPMRETTLRPTTRSRSSTTDVTEEFSKLYTKLTNSQQQVDRVRERRNEDSLEKAKTNTKLAKNKEPLSENETE</sequence>
<dbReference type="Proteomes" id="UP001458880">
    <property type="component" value="Unassembled WGS sequence"/>
</dbReference>
<comment type="caution">
    <text evidence="2">The sequence shown here is derived from an EMBL/GenBank/DDBJ whole genome shotgun (WGS) entry which is preliminary data.</text>
</comment>
<evidence type="ECO:0000313" key="3">
    <source>
        <dbReference type="Proteomes" id="UP001458880"/>
    </source>
</evidence>
<feature type="compositionally biased region" description="Basic and acidic residues" evidence="1">
    <location>
        <begin position="134"/>
        <end position="147"/>
    </location>
</feature>
<proteinExistence type="predicted"/>
<accession>A0AAW1L6T6</accession>
<dbReference type="InterPro" id="IPR011011">
    <property type="entry name" value="Znf_FYVE_PHD"/>
</dbReference>
<dbReference type="Gene3D" id="3.30.40.10">
    <property type="entry name" value="Zinc/RING finger domain, C3HC4 (zinc finger)"/>
    <property type="match status" value="1"/>
</dbReference>